<evidence type="ECO:0000256" key="1">
    <source>
        <dbReference type="SAM" id="SignalP"/>
    </source>
</evidence>
<gene>
    <name evidence="3" type="ORF">GA0061101_12869</name>
    <name evidence="2" type="ORF">GGD46_006400</name>
</gene>
<evidence type="ECO:0000313" key="4">
    <source>
        <dbReference type="Proteomes" id="UP000199205"/>
    </source>
</evidence>
<dbReference type="Proteomes" id="UP000565576">
    <property type="component" value="Unassembled WGS sequence"/>
</dbReference>
<feature type="signal peptide" evidence="1">
    <location>
        <begin position="1"/>
        <end position="20"/>
    </location>
</feature>
<feature type="chain" id="PRO_5036017230" evidence="1">
    <location>
        <begin position="21"/>
        <end position="166"/>
    </location>
</feature>
<evidence type="ECO:0000313" key="5">
    <source>
        <dbReference type="Proteomes" id="UP000565576"/>
    </source>
</evidence>
<dbReference type="EMBL" id="JACHBG010000031">
    <property type="protein sequence ID" value="MBB6489074.1"/>
    <property type="molecule type" value="Genomic_DNA"/>
</dbReference>
<keyword evidence="1" id="KW-0732">Signal</keyword>
<dbReference type="Proteomes" id="UP000199205">
    <property type="component" value="Unassembled WGS sequence"/>
</dbReference>
<dbReference type="EMBL" id="FMAF01000028">
    <property type="protein sequence ID" value="SCB48733.1"/>
    <property type="molecule type" value="Genomic_DNA"/>
</dbReference>
<protein>
    <submittedName>
        <fullName evidence="3">Uncharacterized protein</fullName>
    </submittedName>
</protein>
<sequence length="166" mass="18393">MHHAVVVAALSLIMVPSAFAASDNDLTLAITMSKGNPPSFNGITNLVDGTLISFTVRGDLPGCIQRCGYEGDARTEGGRFHVEIISDRYLEDDSYTIDVVTTDQSRRLKFPTLDPTDNNHMIRWTARLEVDADESKIVPGTARLLPFLYDAKYLRDESDHGHQPTQ</sequence>
<evidence type="ECO:0000313" key="3">
    <source>
        <dbReference type="EMBL" id="SCB48733.1"/>
    </source>
</evidence>
<accession>A0A1C3X8Z0</accession>
<proteinExistence type="predicted"/>
<organism evidence="3 4">
    <name type="scientific">Rhizobium lusitanum</name>
    <dbReference type="NCBI Taxonomy" id="293958"/>
    <lineage>
        <taxon>Bacteria</taxon>
        <taxon>Pseudomonadati</taxon>
        <taxon>Pseudomonadota</taxon>
        <taxon>Alphaproteobacteria</taxon>
        <taxon>Hyphomicrobiales</taxon>
        <taxon>Rhizobiaceae</taxon>
        <taxon>Rhizobium/Agrobacterium group</taxon>
        <taxon>Rhizobium</taxon>
    </lineage>
</organism>
<dbReference type="AlphaFoldDB" id="A0A1C3X8Z0"/>
<reference evidence="2 5" key="2">
    <citation type="submission" date="2020-08" db="EMBL/GenBank/DDBJ databases">
        <title>Genomic Encyclopedia of Type Strains, Phase IV (KMG-V): Genome sequencing to study the core and pangenomes of soil and plant-associated prokaryotes.</title>
        <authorList>
            <person name="Whitman W."/>
        </authorList>
    </citation>
    <scope>NUCLEOTIDE SEQUENCE [LARGE SCALE GENOMIC DNA]</scope>
    <source>
        <strain evidence="2 5">SEMIA 4060</strain>
    </source>
</reference>
<reference evidence="3 4" key="1">
    <citation type="submission" date="2016-08" db="EMBL/GenBank/DDBJ databases">
        <authorList>
            <person name="Seilhamer J.J."/>
        </authorList>
    </citation>
    <scope>NUCLEOTIDE SEQUENCE [LARGE SCALE GENOMIC DNA]</scope>
    <source>
        <strain evidence="3 4">P1-7</strain>
    </source>
</reference>
<evidence type="ECO:0000313" key="2">
    <source>
        <dbReference type="EMBL" id="MBB6489074.1"/>
    </source>
</evidence>
<dbReference type="RefSeq" id="WP_240535519.1">
    <property type="nucleotide sequence ID" value="NZ_FMAF01000028.1"/>
</dbReference>
<name>A0A1C3X8Z0_9HYPH</name>